<reference evidence="4 5" key="1">
    <citation type="submission" date="2018-06" db="EMBL/GenBank/DDBJ databases">
        <authorList>
            <consortium name="Pathogen Informatics"/>
            <person name="Doyle S."/>
        </authorList>
    </citation>
    <scope>NUCLEOTIDE SEQUENCE [LARGE SCALE GENOMIC DNA]</scope>
    <source>
        <strain evidence="4 5">NCTC12020</strain>
    </source>
</reference>
<keyword evidence="2" id="KW-1133">Transmembrane helix</keyword>
<evidence type="ECO:0000313" key="4">
    <source>
        <dbReference type="EMBL" id="SUP43228.1"/>
    </source>
</evidence>
<feature type="coiled-coil region" evidence="1">
    <location>
        <begin position="381"/>
        <end position="408"/>
    </location>
</feature>
<feature type="coiled-coil region" evidence="1">
    <location>
        <begin position="745"/>
        <end position="809"/>
    </location>
</feature>
<evidence type="ECO:0000313" key="5">
    <source>
        <dbReference type="Proteomes" id="UP000255367"/>
    </source>
</evidence>
<feature type="coiled-coil region" evidence="1">
    <location>
        <begin position="593"/>
        <end position="620"/>
    </location>
</feature>
<feature type="transmembrane region" description="Helical" evidence="2">
    <location>
        <begin position="430"/>
        <end position="449"/>
    </location>
</feature>
<dbReference type="RefSeq" id="WP_115310288.1">
    <property type="nucleotide sequence ID" value="NZ_UHIO01000001.1"/>
</dbReference>
<keyword evidence="2" id="KW-0472">Membrane</keyword>
<dbReference type="AlphaFoldDB" id="A0A380NKI7"/>
<keyword evidence="1" id="KW-0175">Coiled coil</keyword>
<evidence type="ECO:0000259" key="3">
    <source>
        <dbReference type="Pfam" id="PF13514"/>
    </source>
</evidence>
<dbReference type="Gene3D" id="3.40.50.300">
    <property type="entry name" value="P-loop containing nucleotide triphosphate hydrolases"/>
    <property type="match status" value="2"/>
</dbReference>
<dbReference type="InterPro" id="IPR038734">
    <property type="entry name" value="YhaN_AAA"/>
</dbReference>
<keyword evidence="5" id="KW-1185">Reference proteome</keyword>
<evidence type="ECO:0000256" key="2">
    <source>
        <dbReference type="SAM" id="Phobius"/>
    </source>
</evidence>
<sequence length="966" mass="110831">MRIKEIYIKEFGPYRDWSFIPATSGVQVIYGPNESGKTSLLEALRFLLFGKKSKTYGYGSGHLIVEREGVTYHIGRDGKKLNFYPLGKGPIAEEPATLWWHGLDKKTYDRIFAITVDELQGADVLAEVEVRARFFGGEGGERLSTAVKDIEKASSDLLVASANGKRKINVLMERLKQVRDTMANLGKHEEAYAAYQQELDGMVTTEKELTERLKEWQEYGKDVDLVLRAWDVYKRAEHAKEQMNTYAVTDLLEKEAFYALDEKITQCRNNMQLWSGKEAGLVPDNFAPDSLIGVYSQEIEGLFQELGKWTQLQKECDQGHNYLKRVKEQLEVSRTLHNAWRADAEMPAEVNWAEGESLARQLRSAQDNYLHWQKRKPVEPVELANTNVKEEENSLKALEAGIKAIKEAYTAYDEAVTARKALVDNLPKPYYRYGAIGLLVVAVLALLMMADMGPWVALVLFLAGVVLFVYDWQGKRKQQGHYEAVIHQCERQQQLLEKLAHDVGVTTPQSAADVVDLEDSVKEKRATFSNQNIALAKIHSYEQLYNQWLAEGKELEAAGNKAMEAWQRWLPQGASRVLTDNQFFALKQEYDTYMEDLNQYKEYEKRLQEHEAGLHEIESRCAALWEKLELSIPVTPIELRRVYNLLKSHRQNQVRWEQKESQRRNYHEEYEQWSRQEKALLLEQAELLQKNGITTAGEYRQRLLLQDQYIQWQKVYEQSRDQLALFASKKDSHEALYRRLKTGNKEKWQSEAERSRSEVQALEKRLASLHEKRGQVQEAMRTLSQDKAMSLALQEEQQLEGELQEALTAWATQVLVSHFMELAQMDYEKDRQPEAMANASSYLSMMTDGKYTLQLGDTASSLQAVLASGEVVPTERWSSGLGDQVYLALRLSLAKVFGERVESLPIILDDILLRFDENRQDAALKLLAHIGMVEQILIFTCQQGTAERSAQIEGMDVYDLSTRDTL</sequence>
<name>A0A380NKI7_9FIRM</name>
<accession>A0A380NKI7</accession>
<protein>
    <submittedName>
        <fullName evidence="4">Chromosome segregation protein</fullName>
    </submittedName>
</protein>
<dbReference type="Proteomes" id="UP000255367">
    <property type="component" value="Unassembled WGS sequence"/>
</dbReference>
<dbReference type="Pfam" id="PF13514">
    <property type="entry name" value="AAA_27"/>
    <property type="match status" value="1"/>
</dbReference>
<dbReference type="PANTHER" id="PTHR41259:SF1">
    <property type="entry name" value="DOUBLE-STRAND BREAK REPAIR RAD50 ATPASE, PUTATIVE-RELATED"/>
    <property type="match status" value="1"/>
</dbReference>
<proteinExistence type="predicted"/>
<organism evidence="4 5">
    <name type="scientific">Veillonella criceti</name>
    <dbReference type="NCBI Taxonomy" id="103891"/>
    <lineage>
        <taxon>Bacteria</taxon>
        <taxon>Bacillati</taxon>
        <taxon>Bacillota</taxon>
        <taxon>Negativicutes</taxon>
        <taxon>Veillonellales</taxon>
        <taxon>Veillonellaceae</taxon>
        <taxon>Veillonella</taxon>
    </lineage>
</organism>
<feature type="transmembrane region" description="Helical" evidence="2">
    <location>
        <begin position="455"/>
        <end position="472"/>
    </location>
</feature>
<evidence type="ECO:0000256" key="1">
    <source>
        <dbReference type="SAM" id="Coils"/>
    </source>
</evidence>
<keyword evidence="2" id="KW-0812">Transmembrane</keyword>
<feature type="domain" description="YhaN AAA" evidence="3">
    <location>
        <begin position="1"/>
        <end position="184"/>
    </location>
</feature>
<dbReference type="PANTHER" id="PTHR41259">
    <property type="entry name" value="DOUBLE-STRAND BREAK REPAIR RAD50 ATPASE, PUTATIVE-RELATED"/>
    <property type="match status" value="1"/>
</dbReference>
<gene>
    <name evidence="4" type="ORF">NCTC12020_01114</name>
</gene>
<dbReference type="OrthoDB" id="9764467at2"/>
<dbReference type="InterPro" id="IPR027417">
    <property type="entry name" value="P-loop_NTPase"/>
</dbReference>
<dbReference type="SUPFAM" id="SSF52540">
    <property type="entry name" value="P-loop containing nucleoside triphosphate hydrolases"/>
    <property type="match status" value="1"/>
</dbReference>
<dbReference type="EMBL" id="UHIO01000001">
    <property type="protein sequence ID" value="SUP43228.1"/>
    <property type="molecule type" value="Genomic_DNA"/>
</dbReference>